<accession>A0A9Q7XVE4</accession>
<evidence type="ECO:0000256" key="4">
    <source>
        <dbReference type="ARBA" id="ARBA00022679"/>
    </source>
</evidence>
<proteinExistence type="inferred from homology"/>
<dbReference type="PANTHER" id="PTHR43094:SF1">
    <property type="entry name" value="AMINOTRANSFERASE CLASS-III"/>
    <property type="match status" value="1"/>
</dbReference>
<dbReference type="Proteomes" id="UP000254259">
    <property type="component" value="Plasmid CBM2636_mp"/>
</dbReference>
<protein>
    <submittedName>
        <fullName evidence="7">Uncharacterized aminotransferase YodT</fullName>
        <ecNumber evidence="7">2.6.-.-</ecNumber>
    </submittedName>
</protein>
<dbReference type="EMBL" id="LT984814">
    <property type="protein sequence ID" value="SPD68502.1"/>
    <property type="molecule type" value="Genomic_DNA"/>
</dbReference>
<evidence type="ECO:0000256" key="6">
    <source>
        <dbReference type="RuleBase" id="RU003560"/>
    </source>
</evidence>
<evidence type="ECO:0000313" key="7">
    <source>
        <dbReference type="EMBL" id="SPD68502.1"/>
    </source>
</evidence>
<organism evidence="7 8">
    <name type="scientific">Cupriavidus taiwanensis</name>
    <dbReference type="NCBI Taxonomy" id="164546"/>
    <lineage>
        <taxon>Bacteria</taxon>
        <taxon>Pseudomonadati</taxon>
        <taxon>Pseudomonadota</taxon>
        <taxon>Betaproteobacteria</taxon>
        <taxon>Burkholderiales</taxon>
        <taxon>Burkholderiaceae</taxon>
        <taxon>Cupriavidus</taxon>
    </lineage>
</organism>
<dbReference type="Gene3D" id="3.90.1150.10">
    <property type="entry name" value="Aspartate Aminotransferase, domain 1"/>
    <property type="match status" value="1"/>
</dbReference>
<dbReference type="PANTHER" id="PTHR43094">
    <property type="entry name" value="AMINOTRANSFERASE"/>
    <property type="match status" value="1"/>
</dbReference>
<evidence type="ECO:0000256" key="2">
    <source>
        <dbReference type="ARBA" id="ARBA00008954"/>
    </source>
</evidence>
<dbReference type="PIRSF" id="PIRSF000521">
    <property type="entry name" value="Transaminase_4ab_Lys_Orn"/>
    <property type="match status" value="1"/>
</dbReference>
<dbReference type="EC" id="2.6.-.-" evidence="7"/>
<evidence type="ECO:0000256" key="1">
    <source>
        <dbReference type="ARBA" id="ARBA00001933"/>
    </source>
</evidence>
<keyword evidence="5 6" id="KW-0663">Pyridoxal phosphate</keyword>
<dbReference type="SUPFAM" id="SSF53383">
    <property type="entry name" value="PLP-dependent transferases"/>
    <property type="match status" value="1"/>
</dbReference>
<dbReference type="NCBIfam" id="NF005685">
    <property type="entry name" value="PRK07483.1"/>
    <property type="match status" value="1"/>
</dbReference>
<dbReference type="InterPro" id="IPR049704">
    <property type="entry name" value="Aminotrans_3_PPA_site"/>
</dbReference>
<comment type="similarity">
    <text evidence="2 6">Belongs to the class-III pyridoxal-phosphate-dependent aminotransferase family.</text>
</comment>
<keyword evidence="3 7" id="KW-0032">Aminotransferase</keyword>
<reference evidence="7 8" key="1">
    <citation type="submission" date="2018-01" db="EMBL/GenBank/DDBJ databases">
        <authorList>
            <person name="Clerissi C."/>
        </authorList>
    </citation>
    <scope>NUCLEOTIDE SEQUENCE [LARGE SCALE GENOMIC DNA]</scope>
    <source>
        <strain evidence="7">Cupriavidus taiwanensis SWF 66322</strain>
        <plasmid evidence="8">cbm2636_mp</plasmid>
    </source>
</reference>
<dbReference type="InterPro" id="IPR015422">
    <property type="entry name" value="PyrdxlP-dep_Trfase_small"/>
</dbReference>
<sequence>MTHVFHRNPRQQLPVAVAGQGIELIDSTGRRYLDASGGAAVSCLGHGHPRVIEAIKAQLDTIAYAHTSFFTTEVSETLADTLAQAAPGDLDHVYFVSGGSEAVESALKLARQYFVEVGQPARRHFIARRQSYHGNTLGALAIGGNAWRREPFLPLLVPAHHVSPCYAYRERQAGETDAQYAQRLADELEAKIQDLGPGTVAAFVAETVVGATAGAVPPVGDYLKRIRAVCDKYGVLLILDEVMSGMGRTGYLFACEEDGVVPDIVTIAKGLGAGYQPIGAMLSTRRIYDAIVGGSGFFQHGHTYIGHATACAAALAVQRTIAEDKLLANVLARGEQLRQRLREALGDHPNLGDVRGRGLFVGVEFVSDRDSKATLDPALKTHARLKSAAMQNGLLVYPMGGTVDGVQGDHVLFAPPFICTPRDIDNIVDRFAVAVQAVLPVSVTV</sequence>
<dbReference type="PROSITE" id="PS00600">
    <property type="entry name" value="AA_TRANSFER_CLASS_3"/>
    <property type="match status" value="1"/>
</dbReference>
<dbReference type="InterPro" id="IPR015424">
    <property type="entry name" value="PyrdxlP-dep_Trfase"/>
</dbReference>
<dbReference type="GO" id="GO:0030170">
    <property type="term" value="F:pyridoxal phosphate binding"/>
    <property type="evidence" value="ECO:0007669"/>
    <property type="project" value="InterPro"/>
</dbReference>
<keyword evidence="7" id="KW-0614">Plasmid</keyword>
<dbReference type="GO" id="GO:0008483">
    <property type="term" value="F:transaminase activity"/>
    <property type="evidence" value="ECO:0007669"/>
    <property type="project" value="UniProtKB-KW"/>
</dbReference>
<dbReference type="AlphaFoldDB" id="A0A9Q7XVE4"/>
<evidence type="ECO:0000313" key="8">
    <source>
        <dbReference type="Proteomes" id="UP000254259"/>
    </source>
</evidence>
<dbReference type="Pfam" id="PF00202">
    <property type="entry name" value="Aminotran_3"/>
    <property type="match status" value="1"/>
</dbReference>
<geneLocation type="plasmid" evidence="8">
    <name>cbm2636_mp</name>
</geneLocation>
<comment type="cofactor">
    <cofactor evidence="1">
        <name>pyridoxal 5'-phosphate</name>
        <dbReference type="ChEBI" id="CHEBI:597326"/>
    </cofactor>
</comment>
<gene>
    <name evidence="7" type="primary">yodT</name>
    <name evidence="7" type="ORF">CBM2636_MP21352</name>
</gene>
<dbReference type="InterPro" id="IPR015421">
    <property type="entry name" value="PyrdxlP-dep_Trfase_major"/>
</dbReference>
<keyword evidence="4 7" id="KW-0808">Transferase</keyword>
<evidence type="ECO:0000256" key="3">
    <source>
        <dbReference type="ARBA" id="ARBA00022576"/>
    </source>
</evidence>
<dbReference type="CDD" id="cd00610">
    <property type="entry name" value="OAT_like"/>
    <property type="match status" value="1"/>
</dbReference>
<name>A0A9Q7XVE4_9BURK</name>
<dbReference type="GO" id="GO:0005829">
    <property type="term" value="C:cytosol"/>
    <property type="evidence" value="ECO:0007669"/>
    <property type="project" value="TreeGrafter"/>
</dbReference>
<dbReference type="FunFam" id="3.40.640.10:FF:000014">
    <property type="entry name" value="Adenosylmethionine-8-amino-7-oxononanoate aminotransferase, probable"/>
    <property type="match status" value="1"/>
</dbReference>
<dbReference type="RefSeq" id="WP_115713763.1">
    <property type="nucleotide sequence ID" value="NZ_LT984814.1"/>
</dbReference>
<dbReference type="InterPro" id="IPR005814">
    <property type="entry name" value="Aminotrans_3"/>
</dbReference>
<dbReference type="Gene3D" id="3.40.640.10">
    <property type="entry name" value="Type I PLP-dependent aspartate aminotransferase-like (Major domain)"/>
    <property type="match status" value="1"/>
</dbReference>
<evidence type="ECO:0000256" key="5">
    <source>
        <dbReference type="ARBA" id="ARBA00022898"/>
    </source>
</evidence>